<dbReference type="EC" id="3.1.-.-" evidence="2"/>
<accession>A0ABT8Y742</accession>
<evidence type="ECO:0000313" key="3">
    <source>
        <dbReference type="Proteomes" id="UP001169764"/>
    </source>
</evidence>
<organism evidence="2 3">
    <name type="scientific">Sphingomonas natans</name>
    <dbReference type="NCBI Taxonomy" id="3063330"/>
    <lineage>
        <taxon>Bacteria</taxon>
        <taxon>Pseudomonadati</taxon>
        <taxon>Pseudomonadota</taxon>
        <taxon>Alphaproteobacteria</taxon>
        <taxon>Sphingomonadales</taxon>
        <taxon>Sphingomonadaceae</taxon>
        <taxon>Sphingomonas</taxon>
    </lineage>
</organism>
<comment type="caution">
    <text evidence="2">The sequence shown here is derived from an EMBL/GenBank/DDBJ whole genome shotgun (WGS) entry which is preliminary data.</text>
</comment>
<dbReference type="GO" id="GO:0004519">
    <property type="term" value="F:endonuclease activity"/>
    <property type="evidence" value="ECO:0007669"/>
    <property type="project" value="UniProtKB-KW"/>
</dbReference>
<keyword evidence="3" id="KW-1185">Reference proteome</keyword>
<keyword evidence="2" id="KW-0378">Hydrolase</keyword>
<proteinExistence type="predicted"/>
<dbReference type="RefSeq" id="WP_303540393.1">
    <property type="nucleotide sequence ID" value="NZ_JAUOTP010000002.1"/>
</dbReference>
<dbReference type="EMBL" id="JAUOTP010000002">
    <property type="protein sequence ID" value="MDO6413728.1"/>
    <property type="molecule type" value="Genomic_DNA"/>
</dbReference>
<dbReference type="Pfam" id="PF13391">
    <property type="entry name" value="HNH_2"/>
    <property type="match status" value="1"/>
</dbReference>
<evidence type="ECO:0000313" key="2">
    <source>
        <dbReference type="EMBL" id="MDO6413728.1"/>
    </source>
</evidence>
<reference evidence="2" key="1">
    <citation type="submission" date="2023-07" db="EMBL/GenBank/DDBJ databases">
        <authorList>
            <person name="Kim M."/>
        </authorList>
    </citation>
    <scope>NUCLEOTIDE SEQUENCE</scope>
    <source>
        <strain evidence="2">BIUV-7</strain>
    </source>
</reference>
<dbReference type="GO" id="GO:0016787">
    <property type="term" value="F:hydrolase activity"/>
    <property type="evidence" value="ECO:0007669"/>
    <property type="project" value="UniProtKB-KW"/>
</dbReference>
<dbReference type="InterPro" id="IPR003615">
    <property type="entry name" value="HNH_nuc"/>
</dbReference>
<evidence type="ECO:0000259" key="1">
    <source>
        <dbReference type="Pfam" id="PF13391"/>
    </source>
</evidence>
<feature type="domain" description="HNH nuclease" evidence="1">
    <location>
        <begin position="12"/>
        <end position="49"/>
    </location>
</feature>
<gene>
    <name evidence="2" type="ORF">Q4F19_04975</name>
</gene>
<name>A0ABT8Y742_9SPHN</name>
<keyword evidence="2" id="KW-0540">Nuclease</keyword>
<protein>
    <submittedName>
        <fullName evidence="2">HNH endonuclease signature motif containing protein</fullName>
        <ecNumber evidence="2">3.1.-.-</ecNumber>
    </submittedName>
</protein>
<keyword evidence="2" id="KW-0255">Endonuclease</keyword>
<dbReference type="Proteomes" id="UP001169764">
    <property type="component" value="Unassembled WGS sequence"/>
</dbReference>
<sequence>MKLINGGGRAETEAAHVMSVEAGGPDAVNNGIALSGTIHWMFDRGRSTIARAWSALSTTIAGRGFLPGRRIGRIRDTFIGTVRNASTTSLE</sequence>